<organism evidence="2">
    <name type="scientific">Lepeophtheirus salmonis</name>
    <name type="common">Salmon louse</name>
    <name type="synonym">Caligus salmonis</name>
    <dbReference type="NCBI Taxonomy" id="72036"/>
    <lineage>
        <taxon>Eukaryota</taxon>
        <taxon>Metazoa</taxon>
        <taxon>Ecdysozoa</taxon>
        <taxon>Arthropoda</taxon>
        <taxon>Crustacea</taxon>
        <taxon>Multicrustacea</taxon>
        <taxon>Hexanauplia</taxon>
        <taxon>Copepoda</taxon>
        <taxon>Siphonostomatoida</taxon>
        <taxon>Caligidae</taxon>
        <taxon>Lepeophtheirus</taxon>
    </lineage>
</organism>
<sequence length="82" mass="9513">MNPLTQLLAFILQHLPVLLSGDPLFFVEKNRRHHRPVGSDESQCHDRDVMNRSFEAHHKRGIPLIVTTCLVRLPFRWQSAST</sequence>
<proteinExistence type="predicted"/>
<reference evidence="2" key="1">
    <citation type="submission" date="2014-05" db="EMBL/GenBank/DDBJ databases">
        <authorList>
            <person name="Chronopoulou M."/>
        </authorList>
    </citation>
    <scope>NUCLEOTIDE SEQUENCE</scope>
    <source>
        <tissue evidence="2">Whole organism</tissue>
    </source>
</reference>
<feature type="chain" id="PRO_5005489110" description="Secreted protein" evidence="1">
    <location>
        <begin position="22"/>
        <end position="82"/>
    </location>
</feature>
<keyword evidence="1" id="KW-0732">Signal</keyword>
<protein>
    <recommendedName>
        <fullName evidence="3">Secreted protein</fullName>
    </recommendedName>
</protein>
<evidence type="ECO:0000256" key="1">
    <source>
        <dbReference type="SAM" id="SignalP"/>
    </source>
</evidence>
<feature type="signal peptide" evidence="1">
    <location>
        <begin position="1"/>
        <end position="21"/>
    </location>
</feature>
<dbReference type="AlphaFoldDB" id="A0A0K2V388"/>
<evidence type="ECO:0000313" key="2">
    <source>
        <dbReference type="EMBL" id="CDW44597.1"/>
    </source>
</evidence>
<evidence type="ECO:0008006" key="3">
    <source>
        <dbReference type="Google" id="ProtNLM"/>
    </source>
</evidence>
<dbReference type="EMBL" id="HACA01027236">
    <property type="protein sequence ID" value="CDW44597.1"/>
    <property type="molecule type" value="Transcribed_RNA"/>
</dbReference>
<accession>A0A0K2V388</accession>
<name>A0A0K2V388_LEPSM</name>